<organism evidence="1 2">
    <name type="scientific">Paenibacillus selenitireducens</name>
    <dbReference type="NCBI Taxonomy" id="1324314"/>
    <lineage>
        <taxon>Bacteria</taxon>
        <taxon>Bacillati</taxon>
        <taxon>Bacillota</taxon>
        <taxon>Bacilli</taxon>
        <taxon>Bacillales</taxon>
        <taxon>Paenibacillaceae</taxon>
        <taxon>Paenibacillus</taxon>
    </lineage>
</organism>
<evidence type="ECO:0000313" key="1">
    <source>
        <dbReference type="EMBL" id="OPA80998.1"/>
    </source>
</evidence>
<reference evidence="1 2" key="1">
    <citation type="submission" date="2017-01" db="EMBL/GenBank/DDBJ databases">
        <title>Genome analysis of Paenibacillus selenitrireducens ES3-24.</title>
        <authorList>
            <person name="Xu D."/>
            <person name="Yao R."/>
            <person name="Zheng S."/>
        </authorList>
    </citation>
    <scope>NUCLEOTIDE SEQUENCE [LARGE SCALE GENOMIC DNA]</scope>
    <source>
        <strain evidence="1 2">ES3-24</strain>
    </source>
</reference>
<dbReference type="Gene3D" id="3.20.20.150">
    <property type="entry name" value="Divalent-metal-dependent TIM barrel enzymes"/>
    <property type="match status" value="1"/>
</dbReference>
<keyword evidence="2" id="KW-1185">Reference proteome</keyword>
<dbReference type="SUPFAM" id="SSF51658">
    <property type="entry name" value="Xylose isomerase-like"/>
    <property type="match status" value="1"/>
</dbReference>
<gene>
    <name evidence="1" type="ORF">BVG16_01230</name>
</gene>
<dbReference type="EMBL" id="MSZX01000001">
    <property type="protein sequence ID" value="OPA80998.1"/>
    <property type="molecule type" value="Genomic_DNA"/>
</dbReference>
<dbReference type="Proteomes" id="UP000190188">
    <property type="component" value="Unassembled WGS sequence"/>
</dbReference>
<dbReference type="AlphaFoldDB" id="A0A1T2XMF7"/>
<comment type="caution">
    <text evidence="1">The sequence shown here is derived from an EMBL/GenBank/DDBJ whole genome shotgun (WGS) entry which is preliminary data.</text>
</comment>
<dbReference type="OrthoDB" id="104997at2"/>
<dbReference type="InterPro" id="IPR036237">
    <property type="entry name" value="Xyl_isomerase-like_sf"/>
</dbReference>
<protein>
    <submittedName>
        <fullName evidence="1">Uncharacterized protein</fullName>
    </submittedName>
</protein>
<accession>A0A1T2XMF7</accession>
<name>A0A1T2XMF7_9BACL</name>
<sequence length="88" mass="10232">MKISSNLFGWREWYKLLNIEETFMPIAHTLSSIGGSTVIEYSDRSVGLYLDTAWTYVCGINPIDWIQNYPDRIWACDVQRSISYLKSC</sequence>
<evidence type="ECO:0000313" key="2">
    <source>
        <dbReference type="Proteomes" id="UP000190188"/>
    </source>
</evidence>
<proteinExistence type="predicted"/>
<dbReference type="RefSeq" id="WP_078496720.1">
    <property type="nucleotide sequence ID" value="NZ_MSZX01000001.1"/>
</dbReference>